<evidence type="ECO:0000313" key="3">
    <source>
        <dbReference type="Proteomes" id="UP000708208"/>
    </source>
</evidence>
<feature type="non-terminal residue" evidence="2">
    <location>
        <position position="1"/>
    </location>
</feature>
<evidence type="ECO:0000256" key="1">
    <source>
        <dbReference type="SAM" id="MobiDB-lite"/>
    </source>
</evidence>
<comment type="caution">
    <text evidence="2">The sequence shown here is derived from an EMBL/GenBank/DDBJ whole genome shotgun (WGS) entry which is preliminary data.</text>
</comment>
<feature type="region of interest" description="Disordered" evidence="1">
    <location>
        <begin position="16"/>
        <end position="40"/>
    </location>
</feature>
<proteinExistence type="predicted"/>
<accession>A0A8J2L0F9</accession>
<gene>
    <name evidence="2" type="ORF">AFUS01_LOCUS33664</name>
</gene>
<evidence type="ECO:0000313" key="2">
    <source>
        <dbReference type="EMBL" id="CAG7823447.1"/>
    </source>
</evidence>
<protein>
    <submittedName>
        <fullName evidence="2">Uncharacterized protein</fullName>
    </submittedName>
</protein>
<reference evidence="2" key="1">
    <citation type="submission" date="2021-06" db="EMBL/GenBank/DDBJ databases">
        <authorList>
            <person name="Hodson N. C."/>
            <person name="Mongue J. A."/>
            <person name="Jaron S. K."/>
        </authorList>
    </citation>
    <scope>NUCLEOTIDE SEQUENCE</scope>
</reference>
<feature type="non-terminal residue" evidence="2">
    <location>
        <position position="247"/>
    </location>
</feature>
<dbReference type="EMBL" id="CAJVCH010529503">
    <property type="protein sequence ID" value="CAG7823447.1"/>
    <property type="molecule type" value="Genomic_DNA"/>
</dbReference>
<organism evidence="2 3">
    <name type="scientific">Allacma fusca</name>
    <dbReference type="NCBI Taxonomy" id="39272"/>
    <lineage>
        <taxon>Eukaryota</taxon>
        <taxon>Metazoa</taxon>
        <taxon>Ecdysozoa</taxon>
        <taxon>Arthropoda</taxon>
        <taxon>Hexapoda</taxon>
        <taxon>Collembola</taxon>
        <taxon>Symphypleona</taxon>
        <taxon>Sminthuridae</taxon>
        <taxon>Allacma</taxon>
    </lineage>
</organism>
<dbReference type="AlphaFoldDB" id="A0A8J2L0F9"/>
<feature type="compositionally biased region" description="Pro residues" evidence="1">
    <location>
        <begin position="24"/>
        <end position="36"/>
    </location>
</feature>
<keyword evidence="3" id="KW-1185">Reference proteome</keyword>
<dbReference type="Proteomes" id="UP000708208">
    <property type="component" value="Unassembled WGS sequence"/>
</dbReference>
<name>A0A8J2L0F9_9HEXA</name>
<sequence>PKQSIFQNPFTTQTPFTKLVSYGPPTPKPTPRPIPKPTQQEVKQIAPLDILGINNGIRFPIVANSPSKTPTMPSWSNFLNDHLNRMSVISTGFSKALRPEIWENQNTPASASGIPAFGNQPQLSQAYLPPIENEPVTHLVPSANKVTQLGDSYLPPNNQNAPTTHLLPASNHLTQVSQAYEAPNQSAKYEVPRKENAALKVSVTENAPTAISPGPSSTTSSILQEAYGIPNQRAPKIIAQGGVSTLL</sequence>